<dbReference type="InterPro" id="IPR003692">
    <property type="entry name" value="Hydantoinase_B"/>
</dbReference>
<dbReference type="GO" id="GO:0017168">
    <property type="term" value="F:5-oxoprolinase (ATP-hydrolyzing) activity"/>
    <property type="evidence" value="ECO:0007669"/>
    <property type="project" value="TreeGrafter"/>
</dbReference>
<dbReference type="GO" id="GO:0006749">
    <property type="term" value="P:glutathione metabolic process"/>
    <property type="evidence" value="ECO:0007669"/>
    <property type="project" value="TreeGrafter"/>
</dbReference>
<dbReference type="RefSeq" id="WP_096355688.1">
    <property type="nucleotide sequence ID" value="NZ_AP014946.1"/>
</dbReference>
<comment type="similarity">
    <text evidence="1">Belongs to the oxoprolinase family.</text>
</comment>
<dbReference type="PANTHER" id="PTHR11365">
    <property type="entry name" value="5-OXOPROLINASE RELATED"/>
    <property type="match status" value="1"/>
</dbReference>
<dbReference type="Pfam" id="PF01968">
    <property type="entry name" value="Hydantoinase_A"/>
    <property type="match status" value="1"/>
</dbReference>
<protein>
    <submittedName>
        <fullName evidence="6">Acetophenone carboxylase gamma subunit</fullName>
        <ecNumber evidence="6">6.4.1.8</ecNumber>
    </submittedName>
</protein>
<dbReference type="KEGG" id="vgo:GJW-30_1_02448"/>
<dbReference type="InterPro" id="IPR008040">
    <property type="entry name" value="Hydant_A_N"/>
</dbReference>
<dbReference type="GO" id="GO:0016874">
    <property type="term" value="F:ligase activity"/>
    <property type="evidence" value="ECO:0007669"/>
    <property type="project" value="UniProtKB-KW"/>
</dbReference>
<gene>
    <name evidence="6" type="primary">apc3_5</name>
    <name evidence="6" type="ORF">GJW-30_1_02448</name>
</gene>
<evidence type="ECO:0000313" key="6">
    <source>
        <dbReference type="EMBL" id="BAT59913.1"/>
    </source>
</evidence>
<dbReference type="EMBL" id="AP014946">
    <property type="protein sequence ID" value="BAT59913.1"/>
    <property type="molecule type" value="Genomic_DNA"/>
</dbReference>
<reference evidence="6 7" key="1">
    <citation type="submission" date="2015-08" db="EMBL/GenBank/DDBJ databases">
        <title>Investigation of the bacterial diversity of lava forest soil.</title>
        <authorList>
            <person name="Lee J.S."/>
        </authorList>
    </citation>
    <scope>NUCLEOTIDE SEQUENCE [LARGE SCALE GENOMIC DNA]</scope>
    <source>
        <strain evidence="6 7">GJW-30</strain>
    </source>
</reference>
<evidence type="ECO:0000313" key="7">
    <source>
        <dbReference type="Proteomes" id="UP000236884"/>
    </source>
</evidence>
<dbReference type="Pfam" id="PF02538">
    <property type="entry name" value="Hydantoinase_B"/>
    <property type="match status" value="1"/>
</dbReference>
<dbReference type="Proteomes" id="UP000236884">
    <property type="component" value="Chromosome"/>
</dbReference>
<feature type="domain" description="Hydantoinase B/oxoprolinase" evidence="3">
    <location>
        <begin position="708"/>
        <end position="1215"/>
    </location>
</feature>
<evidence type="ECO:0000259" key="4">
    <source>
        <dbReference type="Pfam" id="PF05378"/>
    </source>
</evidence>
<dbReference type="OrthoDB" id="9759608at2"/>
<feature type="domain" description="Acetophenone carboxylase-like C-terminal" evidence="5">
    <location>
        <begin position="511"/>
        <end position="682"/>
    </location>
</feature>
<name>A0A0S3PVE0_9BRAD</name>
<evidence type="ECO:0000256" key="1">
    <source>
        <dbReference type="ARBA" id="ARBA00010403"/>
    </source>
</evidence>
<organism evidence="6 7">
    <name type="scientific">Variibacter gotjawalensis</name>
    <dbReference type="NCBI Taxonomy" id="1333996"/>
    <lineage>
        <taxon>Bacteria</taxon>
        <taxon>Pseudomonadati</taxon>
        <taxon>Pseudomonadota</taxon>
        <taxon>Alphaproteobacteria</taxon>
        <taxon>Hyphomicrobiales</taxon>
        <taxon>Nitrobacteraceae</taxon>
        <taxon>Variibacter</taxon>
    </lineage>
</organism>
<feature type="domain" description="Hydantoinase/oxoprolinase N-terminal" evidence="4">
    <location>
        <begin position="9"/>
        <end position="187"/>
    </location>
</feature>
<dbReference type="InterPro" id="IPR049517">
    <property type="entry name" value="ACX-like_C"/>
</dbReference>
<dbReference type="AlphaFoldDB" id="A0A0S3PVE0"/>
<dbReference type="Pfam" id="PF19278">
    <property type="entry name" value="Hydant_A_C"/>
    <property type="match status" value="1"/>
</dbReference>
<dbReference type="PANTHER" id="PTHR11365:SF23">
    <property type="entry name" value="HYPOTHETICAL 5-OXOPROLINASE (EUROFUNG)-RELATED"/>
    <property type="match status" value="1"/>
</dbReference>
<accession>A0A0S3PVE0</accession>
<dbReference type="EC" id="6.4.1.8" evidence="6"/>
<dbReference type="InterPro" id="IPR045079">
    <property type="entry name" value="Oxoprolinase-like"/>
</dbReference>
<evidence type="ECO:0000259" key="2">
    <source>
        <dbReference type="Pfam" id="PF01968"/>
    </source>
</evidence>
<dbReference type="InterPro" id="IPR002821">
    <property type="entry name" value="Hydantoinase_A"/>
</dbReference>
<dbReference type="Pfam" id="PF05378">
    <property type="entry name" value="Hydant_A_N"/>
    <property type="match status" value="1"/>
</dbReference>
<sequence>MAHAAKWDFWIDRGGTFTDIVARKPDGTLTTHKLLSENPEAYKDAAVQGIRDLIGVKGSEAIPAGSVGAVKMGTTVATNALLERKGDRTLLLITKGFADGLRIGYQARPKIFAKQIIKPEMLYERVAEIDERVRADGTVEQAIDMATVEAALKQAQADGIKSVAIVFMHAYRYPEHEAKAAKLARDMGFPQVSVSHEVSPLIKLVGRGDTTVVDAYLSPILRRYVAQVTDALGSDHQSDDEKARLLFMMSSGGLTAAELFQGKDAILSGPAGGVVSMAETGREAGFKQLIGFDMGGTSTDVSHYDGEYERAFETEVAGVRMRAPMMLIHTVAAGGGSILHFDGSRFRVGPDSAGANPGPKCYRRGGPLAVTDANVMLGKLIPDFFPKIFGPKQDEPLDAKAVRSAFEALAKEVGDGKSAEEVADGFIRIAVENMANAIKKISVQRGYDVTRYALQCFGGAGGQHACLVADALGMTTVLLHPFSSLLSAYGMGLADIRATRQQAIEATYGDAAKAELEKLGASLGAEAYDEVIGQGVPSADITTFVRAHIRYAGTDTALEVPAFELKGDATKGLAALDAMKNAFQIAHKSRFGFIDEAKELVIEAVSVEAVGGGAKFTETTHEATKASLPEPARVTKMFSLGKSHDAKVYKRDQLGVGHKVPGPAIIIEPHQTVVIEDGWQAEIMPKDHLVLKRVVALARQHAVGTAADPVMLEVFNNLFMSIAEQMGVALQNTAYSVNIKERLDFSCAVFAHDGTLVANAPHMPVHLGSMDRSVETVIRENEGRIAPGDVFAINAPYNGGTHLPDITVCTPVFDDARKEILFWVASRGHHADVGGISPGSMSPNATTIEEEGVYIDNFKLVDRGRFREKETYELLEGAKYPARNPLQNVNDLKAQIAANETGMRELAKMVKLFGLDVVRAYMGHVQDNAAESVRRVIDRLHDSEFSYEMDQGCFIKVKITVDTKKREATVDFTGTSEQRGDNFNAPEPVTRAAVLYVFRMMVDDDIPMNAGCLRPINIVVPKASMLSPEFPAAVVAGNVEVSQAVTNCLFGALQALSCAQGTMNNLNFGNAKYQYYETICSGSPAGPGFDGTDAVHTHMTNTRLTDPEVLEFRYPVLLEDFHIRKGSGGRGEWNAGDGIRRTIRFLEPMECTLLTGHRRVPPFGLQGANPGQVGENWARRKDGTMEKLRGCDATEIAAGEGIIIQTPTAGGFGDPKKRSR</sequence>
<feature type="domain" description="Hydantoinase A/oxoprolinase" evidence="2">
    <location>
        <begin position="207"/>
        <end position="499"/>
    </location>
</feature>
<evidence type="ECO:0000259" key="3">
    <source>
        <dbReference type="Pfam" id="PF02538"/>
    </source>
</evidence>
<evidence type="ECO:0000259" key="5">
    <source>
        <dbReference type="Pfam" id="PF19278"/>
    </source>
</evidence>
<keyword evidence="6" id="KW-0436">Ligase</keyword>
<keyword evidence="7" id="KW-1185">Reference proteome</keyword>
<dbReference type="GO" id="GO:0005829">
    <property type="term" value="C:cytosol"/>
    <property type="evidence" value="ECO:0007669"/>
    <property type="project" value="TreeGrafter"/>
</dbReference>
<proteinExistence type="inferred from homology"/>